<dbReference type="Proteomes" id="UP001208692">
    <property type="component" value="Unassembled WGS sequence"/>
</dbReference>
<proteinExistence type="predicted"/>
<evidence type="ECO:0000313" key="4">
    <source>
        <dbReference type="Proteomes" id="UP001208692"/>
    </source>
</evidence>
<gene>
    <name evidence="1" type="ORF">RCZ15_20550</name>
    <name evidence="2" type="ORF">RCZ16_05850</name>
</gene>
<protein>
    <submittedName>
        <fullName evidence="1">Uncharacterized protein</fullName>
    </submittedName>
</protein>
<sequence>MKNIHKILLIKDLGMKANNKIVSVVKIVIECPEGKLEKPTAVLPIIENVSLSYMVAGLGISKNSFKLLENKRDSKEAESKASHIFGIYIIKIVINDKIIRASPSWVKLCCKLGNCDNFELIKKK</sequence>
<dbReference type="AlphaFoldDB" id="A0AAV5B0U7"/>
<dbReference type="EMBL" id="BQKB01000009">
    <property type="protein sequence ID" value="GJM52267.1"/>
    <property type="molecule type" value="Genomic_DNA"/>
</dbReference>
<keyword evidence="4" id="KW-1185">Reference proteome</keyword>
<dbReference type="Proteomes" id="UP001207736">
    <property type="component" value="Unassembled WGS sequence"/>
</dbReference>
<comment type="caution">
    <text evidence="1">The sequence shown here is derived from an EMBL/GenBank/DDBJ whole genome shotgun (WGS) entry which is preliminary data.</text>
</comment>
<dbReference type="EMBL" id="BQKA01000036">
    <property type="protein sequence ID" value="GJM51082.1"/>
    <property type="molecule type" value="Genomic_DNA"/>
</dbReference>
<name>A0AAV5B0U7_9FLAO</name>
<evidence type="ECO:0000313" key="1">
    <source>
        <dbReference type="EMBL" id="GJM51082.1"/>
    </source>
</evidence>
<evidence type="ECO:0000313" key="2">
    <source>
        <dbReference type="EMBL" id="GJM52267.1"/>
    </source>
</evidence>
<reference evidence="1 4" key="1">
    <citation type="submission" date="2021-11" db="EMBL/GenBank/DDBJ databases">
        <title>Draft genome sequence of Capnocytophaga sp. strain KC07075 isolated from cat oral cavity.</title>
        <authorList>
            <person name="Suzuki M."/>
            <person name="Imaoka K."/>
            <person name="Kimura M."/>
            <person name="Morikawa S."/>
            <person name="Maeda K."/>
        </authorList>
    </citation>
    <scope>NUCLEOTIDE SEQUENCE</scope>
    <source>
        <strain evidence="1">KC07075</strain>
        <strain evidence="2 4">KC07079</strain>
    </source>
</reference>
<accession>A0AAV5B0U7</accession>
<evidence type="ECO:0000313" key="3">
    <source>
        <dbReference type="Proteomes" id="UP001207736"/>
    </source>
</evidence>
<organism evidence="1 3">
    <name type="scientific">Capnocytophaga catalasegens</name>
    <dbReference type="NCBI Taxonomy" id="1004260"/>
    <lineage>
        <taxon>Bacteria</taxon>
        <taxon>Pseudomonadati</taxon>
        <taxon>Bacteroidota</taxon>
        <taxon>Flavobacteriia</taxon>
        <taxon>Flavobacteriales</taxon>
        <taxon>Flavobacteriaceae</taxon>
        <taxon>Capnocytophaga</taxon>
    </lineage>
</organism>